<evidence type="ECO:0000313" key="5">
    <source>
        <dbReference type="EMBL" id="SEC50308.1"/>
    </source>
</evidence>
<sequence length="336" mass="36115">MLLNNLGMTFASQAEGADNSALREKRCADDEWFVVDAVRGIAVRQDVLGGQAKGSGGPEFDGGQQGAGIPRECVVGEISLTHHEGDLSVLEFPSGWVDLYFLNRAVISNPADGRALECSGALLVVPGGEGVVTPFRGRGDVDRIRLTRSTAETFAPHALAGLQFFPTLTRLDQATHSFIRAMMGHSADRRRSSIEDYASEQIVLELAGSTLLEHCGSSWAPGSASSALRDEAMAVIAQRCADKHLKPEAVAKAVQSSLRRVQAAFAEVGNSIAAEIRRQRGRLARNLLTDSRYDVLSVQQIAEQTGFGTTAALRRALDELYGCGPRELREGRAPLE</sequence>
<dbReference type="PROSITE" id="PS01124">
    <property type="entry name" value="HTH_ARAC_FAMILY_2"/>
    <property type="match status" value="1"/>
</dbReference>
<keyword evidence="3" id="KW-0804">Transcription</keyword>
<dbReference type="EMBL" id="FNSN01000003">
    <property type="protein sequence ID" value="SEC50308.1"/>
    <property type="molecule type" value="Genomic_DNA"/>
</dbReference>
<keyword evidence="1" id="KW-0805">Transcription regulation</keyword>
<dbReference type="STRING" id="156980.SAMN04489745_3034"/>
<dbReference type="PANTHER" id="PTHR46796">
    <property type="entry name" value="HTH-TYPE TRANSCRIPTIONAL ACTIVATOR RHAS-RELATED"/>
    <property type="match status" value="1"/>
</dbReference>
<dbReference type="GO" id="GO:0043565">
    <property type="term" value="F:sequence-specific DNA binding"/>
    <property type="evidence" value="ECO:0007669"/>
    <property type="project" value="InterPro"/>
</dbReference>
<keyword evidence="6" id="KW-1185">Reference proteome</keyword>
<evidence type="ECO:0000256" key="2">
    <source>
        <dbReference type="ARBA" id="ARBA00023125"/>
    </source>
</evidence>
<evidence type="ECO:0000313" key="6">
    <source>
        <dbReference type="Proteomes" id="UP000182652"/>
    </source>
</evidence>
<name>A0A1H4T1Z7_9MICC</name>
<reference evidence="5 6" key="1">
    <citation type="submission" date="2016-10" db="EMBL/GenBank/DDBJ databases">
        <authorList>
            <person name="de Groot N.N."/>
        </authorList>
    </citation>
    <scope>NUCLEOTIDE SEQUENCE [LARGE SCALE GENOMIC DNA]</scope>
    <source>
        <strain evidence="5 6">DSM 10495</strain>
    </source>
</reference>
<gene>
    <name evidence="5" type="ORF">SAMN04489745_3034</name>
</gene>
<feature type="domain" description="HTH araC/xylS-type" evidence="4">
    <location>
        <begin position="230"/>
        <end position="331"/>
    </location>
</feature>
<dbReference type="Gene3D" id="1.10.10.60">
    <property type="entry name" value="Homeodomain-like"/>
    <property type="match status" value="1"/>
</dbReference>
<accession>A0A1H4T1Z7</accession>
<dbReference type="SMART" id="SM00342">
    <property type="entry name" value="HTH_ARAC"/>
    <property type="match status" value="1"/>
</dbReference>
<dbReference type="PANTHER" id="PTHR46796:SF6">
    <property type="entry name" value="ARAC SUBFAMILY"/>
    <property type="match status" value="1"/>
</dbReference>
<dbReference type="AlphaFoldDB" id="A0A1H4T1Z7"/>
<evidence type="ECO:0000259" key="4">
    <source>
        <dbReference type="PROSITE" id="PS01124"/>
    </source>
</evidence>
<keyword evidence="2 5" id="KW-0238">DNA-binding</keyword>
<dbReference type="Proteomes" id="UP000182652">
    <property type="component" value="Unassembled WGS sequence"/>
</dbReference>
<dbReference type="Pfam" id="PF12833">
    <property type="entry name" value="HTH_18"/>
    <property type="match status" value="1"/>
</dbReference>
<dbReference type="GO" id="GO:0003700">
    <property type="term" value="F:DNA-binding transcription factor activity"/>
    <property type="evidence" value="ECO:0007669"/>
    <property type="project" value="InterPro"/>
</dbReference>
<dbReference type="SUPFAM" id="SSF46689">
    <property type="entry name" value="Homeodomain-like"/>
    <property type="match status" value="1"/>
</dbReference>
<dbReference type="InterPro" id="IPR018060">
    <property type="entry name" value="HTH_AraC"/>
</dbReference>
<organism evidence="5 6">
    <name type="scientific">Arthrobacter woluwensis</name>
    <dbReference type="NCBI Taxonomy" id="156980"/>
    <lineage>
        <taxon>Bacteria</taxon>
        <taxon>Bacillati</taxon>
        <taxon>Actinomycetota</taxon>
        <taxon>Actinomycetes</taxon>
        <taxon>Micrococcales</taxon>
        <taxon>Micrococcaceae</taxon>
        <taxon>Arthrobacter</taxon>
    </lineage>
</organism>
<dbReference type="InterPro" id="IPR009057">
    <property type="entry name" value="Homeodomain-like_sf"/>
</dbReference>
<evidence type="ECO:0000256" key="3">
    <source>
        <dbReference type="ARBA" id="ARBA00023163"/>
    </source>
</evidence>
<proteinExistence type="predicted"/>
<dbReference type="InterPro" id="IPR050204">
    <property type="entry name" value="AraC_XylS_family_regulators"/>
</dbReference>
<protein>
    <submittedName>
        <fullName evidence="5">AraC-type DNA-binding protein</fullName>
    </submittedName>
</protein>
<evidence type="ECO:0000256" key="1">
    <source>
        <dbReference type="ARBA" id="ARBA00023015"/>
    </source>
</evidence>